<keyword evidence="2" id="KW-1185">Reference proteome</keyword>
<dbReference type="RefSeq" id="WP_108116131.1">
    <property type="nucleotide sequence ID" value="NZ_QBKT01000009.1"/>
</dbReference>
<organism evidence="1 2">
    <name type="scientific">Kordia periserrulae</name>
    <dbReference type="NCBI Taxonomy" id="701523"/>
    <lineage>
        <taxon>Bacteria</taxon>
        <taxon>Pseudomonadati</taxon>
        <taxon>Bacteroidota</taxon>
        <taxon>Flavobacteriia</taxon>
        <taxon>Flavobacteriales</taxon>
        <taxon>Flavobacteriaceae</taxon>
        <taxon>Kordia</taxon>
    </lineage>
</organism>
<evidence type="ECO:0000313" key="1">
    <source>
        <dbReference type="EMBL" id="PTX59469.1"/>
    </source>
</evidence>
<name>A0A2T6BTU8_9FLAO</name>
<sequence>MENFFFFTDKQSWENQDQSNQREFGAIDGNNYRLQSTHKFSSGNPNLAVATCKSIVLIQEASGNPNLINIALKPVNPVDWEYDGIAYFMYRGIKKDSVIIPNPTTGTDFPEILASSSIAGAPDIKTAVIENKARLNADTQNPDNDPAIPRHLGYSYSATADPTSDDYVLDDVLLEEIFFKEPNDITFQLPIVEAGAILGEFSTTNLAGFEIIGDQIGFEATMGTLRASEEHILDVSSYSSNEKKYRKEEILNYFDPAAFYGNFILTDDELKGFNATSPTFSETLNKEVLLDDFTNKHKTYVDIRHQTGHSYNYFENFYYDNSASITHKKKHYILGNFTPYQHGVNSRVFEYGADDWPLFTFDSISAAEPQGKLPYYISFLNQVKSLAAIYPTFNVATPYKTFDGVEWKDRTKGHILERTILVYGKSILDVDDDSYQASNFEGDNYVKSMQLLNYEDFINNGEDATFIGEAEYRDTTVKIVLNNLSTGPTCAYYHIKMLLDFKPTHSFAGIIPRRIINPANPATNANLEESLLRHDDHVLDLMFPIFDMKRASSHTAGEVLARVYSTENAFMTSGTYGYYYDQRYIPRIGVAEDDNNLTFFAYIDEKNIYKSAKINNEREVVNLTSFKIAQQADFLFGLTKRDLNVSLQKQDFTNIQYKQLVFAPNGSVSDYITSPASPTLLFFLSNNSVNDGVEFELDYEYFDCITISKAQYNTLKSLKDTEFGVNNFNKVYLGVRYSSLYDKKSENTTIGRYQLLLKGVVEDAGVLKEKHVFTNIYIYTRITDNREEPASNYKTKF</sequence>
<protein>
    <submittedName>
        <fullName evidence="1">Uncharacterized protein</fullName>
    </submittedName>
</protein>
<evidence type="ECO:0000313" key="2">
    <source>
        <dbReference type="Proteomes" id="UP000244090"/>
    </source>
</evidence>
<comment type="caution">
    <text evidence="1">The sequence shown here is derived from an EMBL/GenBank/DDBJ whole genome shotgun (WGS) entry which is preliminary data.</text>
</comment>
<dbReference type="EMBL" id="QBKT01000009">
    <property type="protein sequence ID" value="PTX59469.1"/>
    <property type="molecule type" value="Genomic_DNA"/>
</dbReference>
<dbReference type="OrthoDB" id="1210671at2"/>
<proteinExistence type="predicted"/>
<reference evidence="1 2" key="1">
    <citation type="submission" date="2018-04" db="EMBL/GenBank/DDBJ databases">
        <title>Genomic Encyclopedia of Archaeal and Bacterial Type Strains, Phase II (KMG-II): from individual species to whole genera.</title>
        <authorList>
            <person name="Goeker M."/>
        </authorList>
    </citation>
    <scope>NUCLEOTIDE SEQUENCE [LARGE SCALE GENOMIC DNA]</scope>
    <source>
        <strain evidence="1 2">DSM 25731</strain>
    </source>
</reference>
<dbReference type="AlphaFoldDB" id="A0A2T6BTU8"/>
<dbReference type="Proteomes" id="UP000244090">
    <property type="component" value="Unassembled WGS sequence"/>
</dbReference>
<gene>
    <name evidence="1" type="ORF">C8N46_10958</name>
</gene>
<accession>A0A2T6BTU8</accession>